<dbReference type="InterPro" id="IPR000387">
    <property type="entry name" value="Tyr_Pase_dom"/>
</dbReference>
<organism evidence="2 3">
    <name type="scientific">Afipia carboxydohydrogena</name>
    <name type="common">Pseudomonas carboxydohydrogena</name>
    <dbReference type="NCBI Taxonomy" id="290"/>
    <lineage>
        <taxon>Bacteria</taxon>
        <taxon>Pseudomonadati</taxon>
        <taxon>Pseudomonadota</taxon>
        <taxon>Alphaproteobacteria</taxon>
        <taxon>Hyphomicrobiales</taxon>
        <taxon>Nitrobacteraceae</taxon>
        <taxon>Afipia</taxon>
    </lineage>
</organism>
<dbReference type="InterPro" id="IPR016130">
    <property type="entry name" value="Tyr_Pase_AS"/>
</dbReference>
<dbReference type="InterPro" id="IPR000242">
    <property type="entry name" value="PTP_cat"/>
</dbReference>
<dbReference type="EMBL" id="CP113162">
    <property type="protein sequence ID" value="WEF50788.1"/>
    <property type="molecule type" value="Genomic_DNA"/>
</dbReference>
<name>A0ABY8BLG4_AFICR</name>
<evidence type="ECO:0000313" key="2">
    <source>
        <dbReference type="EMBL" id="WEF50788.1"/>
    </source>
</evidence>
<dbReference type="PROSITE" id="PS50056">
    <property type="entry name" value="TYR_PHOSPHATASE_2"/>
    <property type="match status" value="1"/>
</dbReference>
<accession>A0ABY8BLG4</accession>
<dbReference type="Gene3D" id="3.90.190.10">
    <property type="entry name" value="Protein tyrosine phosphatase superfamily"/>
    <property type="match status" value="1"/>
</dbReference>
<feature type="domain" description="Tyrosine specific protein phosphatases" evidence="1">
    <location>
        <begin position="68"/>
        <end position="125"/>
    </location>
</feature>
<sequence>MMIHVCSLAELHPTVAAIGASHIITVMGKVEKAQTPASVLDANHLRVSMDDITEIANGFTAPAAAHIDTTLDFIRRWDRRAPLVVHCFAGISRSTATAFMAVCALNPDRDENDIASAMRAASPSASPNRLIVQLADRALGRDGRMIRAVEHMGPGAAVLEGRPFQIHLE</sequence>
<proteinExistence type="predicted"/>
<dbReference type="SUPFAM" id="SSF52799">
    <property type="entry name" value="(Phosphotyrosine protein) phosphatases II"/>
    <property type="match status" value="1"/>
</dbReference>
<evidence type="ECO:0000259" key="1">
    <source>
        <dbReference type="PROSITE" id="PS50056"/>
    </source>
</evidence>
<dbReference type="Proteomes" id="UP001213907">
    <property type="component" value="Chromosome"/>
</dbReference>
<gene>
    <name evidence="2" type="ORF">AFIC_002338</name>
</gene>
<evidence type="ECO:0000313" key="3">
    <source>
        <dbReference type="Proteomes" id="UP001213907"/>
    </source>
</evidence>
<reference evidence="2 3" key="1">
    <citation type="submission" date="2022-11" db="EMBL/GenBank/DDBJ databases">
        <authorList>
            <person name="Siebert D."/>
            <person name="Busche T."/>
            <person name="Saydam E."/>
            <person name="Kalinowski J."/>
            <person name="Ruckert C."/>
            <person name="Blombach B."/>
        </authorList>
    </citation>
    <scope>NUCLEOTIDE SEQUENCE [LARGE SCALE GENOMIC DNA]</scope>
    <source>
        <strain evidence="2 3">DSM 1083</strain>
    </source>
</reference>
<keyword evidence="3" id="KW-1185">Reference proteome</keyword>
<dbReference type="InterPro" id="IPR029021">
    <property type="entry name" value="Prot-tyrosine_phosphatase-like"/>
</dbReference>
<dbReference type="Pfam" id="PF00102">
    <property type="entry name" value="Y_phosphatase"/>
    <property type="match status" value="1"/>
</dbReference>
<dbReference type="PROSITE" id="PS00383">
    <property type="entry name" value="TYR_PHOSPHATASE_1"/>
    <property type="match status" value="1"/>
</dbReference>
<protein>
    <recommendedName>
        <fullName evidence="1">Tyrosine specific protein phosphatases domain-containing protein</fullName>
    </recommendedName>
</protein>